<keyword evidence="1" id="KW-0472">Membrane</keyword>
<dbReference type="RefSeq" id="WP_034799141.1">
    <property type="nucleotide sequence ID" value="NZ_CAXURO020000002.1"/>
</dbReference>
<dbReference type="PROSITE" id="PS50234">
    <property type="entry name" value="VWFA"/>
    <property type="match status" value="1"/>
</dbReference>
<dbReference type="EMBL" id="CP098808">
    <property type="protein sequence ID" value="USJ26497.1"/>
    <property type="molecule type" value="Genomic_DNA"/>
</dbReference>
<dbReference type="InterPro" id="IPR033881">
    <property type="entry name" value="vWA_BatA_type"/>
</dbReference>
<keyword evidence="6" id="KW-1185">Reference proteome</keyword>
<evidence type="ECO:0000313" key="5">
    <source>
        <dbReference type="Proteomes" id="UP001055460"/>
    </source>
</evidence>
<dbReference type="SUPFAM" id="SSF53300">
    <property type="entry name" value="vWA-like"/>
    <property type="match status" value="1"/>
</dbReference>
<reference evidence="4 6" key="2">
    <citation type="submission" date="2023-03" db="EMBL/GenBank/DDBJ databases">
        <title>Comparative genome and transcriptome analysis combination mining strategies for increasing vitamin B12 production of Ensifer adhaerens strain.</title>
        <authorList>
            <person name="Yongheng L."/>
        </authorList>
    </citation>
    <scope>NUCLEOTIDE SEQUENCE [LARGE SCALE GENOMIC DNA]</scope>
    <source>
        <strain evidence="4 6">Casida A-T305</strain>
        <plasmid evidence="4 6">unnamedA</plasmid>
    </source>
</reference>
<dbReference type="OrthoDB" id="6206554at2"/>
<evidence type="ECO:0000313" key="4">
    <source>
        <dbReference type="EMBL" id="WFP93890.1"/>
    </source>
</evidence>
<dbReference type="Proteomes" id="UP001055460">
    <property type="component" value="Plasmid pA"/>
</dbReference>
<keyword evidence="1" id="KW-0812">Transmembrane</keyword>
<dbReference type="GeneID" id="29520935"/>
<keyword evidence="3" id="KW-0614">Plasmid</keyword>
<geneLocation type="plasmid" evidence="4 6">
    <name>unnamedA</name>
</geneLocation>
<organism evidence="3 5">
    <name type="scientific">Ensifer adhaerens</name>
    <name type="common">Sinorhizobium morelense</name>
    <dbReference type="NCBI Taxonomy" id="106592"/>
    <lineage>
        <taxon>Bacteria</taxon>
        <taxon>Pseudomonadati</taxon>
        <taxon>Pseudomonadota</taxon>
        <taxon>Alphaproteobacteria</taxon>
        <taxon>Hyphomicrobiales</taxon>
        <taxon>Rhizobiaceae</taxon>
        <taxon>Sinorhizobium/Ensifer group</taxon>
        <taxon>Ensifer</taxon>
    </lineage>
</organism>
<feature type="domain" description="VWFA" evidence="2">
    <location>
        <begin position="95"/>
        <end position="282"/>
    </location>
</feature>
<proteinExistence type="predicted"/>
<geneLocation type="plasmid" evidence="3 5">
    <name>pA</name>
</geneLocation>
<dbReference type="PANTHER" id="PTHR22550:SF18">
    <property type="entry name" value="VWFA DOMAIN-CONTAINING PROTEIN"/>
    <property type="match status" value="1"/>
</dbReference>
<dbReference type="SMART" id="SM00327">
    <property type="entry name" value="VWA"/>
    <property type="match status" value="1"/>
</dbReference>
<accession>A0A9Q9DCY8</accession>
<dbReference type="AlphaFoldDB" id="A0A9Q9DCY8"/>
<evidence type="ECO:0000256" key="1">
    <source>
        <dbReference type="SAM" id="Phobius"/>
    </source>
</evidence>
<gene>
    <name evidence="3" type="ORF">NE863_21305</name>
    <name evidence="4" type="ORF">P4B07_21905</name>
</gene>
<dbReference type="InterPro" id="IPR036465">
    <property type="entry name" value="vWFA_dom_sf"/>
</dbReference>
<evidence type="ECO:0000313" key="3">
    <source>
        <dbReference type="EMBL" id="USJ26497.1"/>
    </source>
</evidence>
<sequence>MYVLDHAWALILLPLPFLVWWLLPPYREQSAAVRVPFFKDITAAANLGPTEGSVVPRTNLGQKVIAPICWTLIVLALARPQYVEPPIEKVEPQRDLMLAIDLSQSMDTRDFRDPAGNLQTRAEAVHAVVADFIDRRPNDRLGLIAFGDAPYPLVPFTLDHKTVKLMLADSLPGMAGPRTAVGDAIGLAIKMFDASTAPDKVMILLTDGNDTASKMPPDKAAGIAAERKVVIHTVGIGDPNAQGEQKLDTAALQQIAEATKGRYFFGQDQAGLQNIYQLLDQLTPANQKTLSWRPRIELFYYPLGAALLLVLAYHAVMWLLSSLGDRRQRREAAP</sequence>
<evidence type="ECO:0000259" key="2">
    <source>
        <dbReference type="PROSITE" id="PS50234"/>
    </source>
</evidence>
<feature type="transmembrane region" description="Helical" evidence="1">
    <location>
        <begin position="298"/>
        <end position="320"/>
    </location>
</feature>
<dbReference type="Gene3D" id="3.40.50.410">
    <property type="entry name" value="von Willebrand factor, type A domain"/>
    <property type="match status" value="1"/>
</dbReference>
<dbReference type="PANTHER" id="PTHR22550">
    <property type="entry name" value="SPORE GERMINATION PROTEIN"/>
    <property type="match status" value="1"/>
</dbReference>
<evidence type="ECO:0000313" key="6">
    <source>
        <dbReference type="Proteomes" id="UP001214094"/>
    </source>
</evidence>
<name>A0A9Q9DCY8_ENSAD</name>
<dbReference type="Proteomes" id="UP001214094">
    <property type="component" value="Plasmid unnamedA"/>
</dbReference>
<dbReference type="EMBL" id="CP121309">
    <property type="protein sequence ID" value="WFP93890.1"/>
    <property type="molecule type" value="Genomic_DNA"/>
</dbReference>
<protein>
    <submittedName>
        <fullName evidence="3">VWA domain-containing protein</fullName>
    </submittedName>
</protein>
<dbReference type="KEGG" id="eah:FA04_21620"/>
<dbReference type="Pfam" id="PF00092">
    <property type="entry name" value="VWA"/>
    <property type="match status" value="1"/>
</dbReference>
<feature type="transmembrane region" description="Helical" evidence="1">
    <location>
        <begin position="6"/>
        <end position="23"/>
    </location>
</feature>
<dbReference type="InterPro" id="IPR050768">
    <property type="entry name" value="UPF0353/GerABKA_families"/>
</dbReference>
<keyword evidence="1" id="KW-1133">Transmembrane helix</keyword>
<reference evidence="3" key="1">
    <citation type="submission" date="2022-06" db="EMBL/GenBank/DDBJ databases">
        <title>Physiological and biochemical characterization and genomic elucidation of a strain of the genus Ensifer adhaerens M8 that combines arsenic oxidation and chromium reduction.</title>
        <authorList>
            <person name="Li X."/>
            <person name="Yu c."/>
        </authorList>
    </citation>
    <scope>NUCLEOTIDE SEQUENCE</scope>
    <source>
        <strain evidence="3">M8</strain>
        <plasmid evidence="3">pA</plasmid>
    </source>
</reference>
<dbReference type="InterPro" id="IPR002035">
    <property type="entry name" value="VWF_A"/>
</dbReference>
<dbReference type="CDD" id="cd01467">
    <property type="entry name" value="vWA_BatA_type"/>
    <property type="match status" value="1"/>
</dbReference>